<dbReference type="InterPro" id="IPR022038">
    <property type="entry name" value="Ig-like_bact"/>
</dbReference>
<organism evidence="5 6">
    <name type="scientific">Hungatella hathewayi</name>
    <dbReference type="NCBI Taxonomy" id="154046"/>
    <lineage>
        <taxon>Bacteria</taxon>
        <taxon>Bacillati</taxon>
        <taxon>Bacillota</taxon>
        <taxon>Clostridia</taxon>
        <taxon>Lachnospirales</taxon>
        <taxon>Lachnospiraceae</taxon>
        <taxon>Hungatella</taxon>
    </lineage>
</organism>
<dbReference type="Gene3D" id="2.60.40.3630">
    <property type="match status" value="1"/>
</dbReference>
<dbReference type="InterPro" id="IPR013783">
    <property type="entry name" value="Ig-like_fold"/>
</dbReference>
<feature type="domain" description="Ig-like" evidence="4">
    <location>
        <begin position="645"/>
        <end position="713"/>
    </location>
</feature>
<dbReference type="RefSeq" id="WP_118042789.1">
    <property type="nucleotide sequence ID" value="NZ_BQNJ01000002.1"/>
</dbReference>
<evidence type="ECO:0000259" key="4">
    <source>
        <dbReference type="Pfam" id="PF07523"/>
    </source>
</evidence>
<evidence type="ECO:0000313" key="6">
    <source>
        <dbReference type="Proteomes" id="UP001055091"/>
    </source>
</evidence>
<reference evidence="5" key="1">
    <citation type="submission" date="2022-01" db="EMBL/GenBank/DDBJ databases">
        <title>Novel bile acid biosynthetic pathways are enriched in the microbiome of centenarians.</title>
        <authorList>
            <person name="Sato Y."/>
            <person name="Atarashi K."/>
            <person name="Plichta R.D."/>
            <person name="Arai Y."/>
            <person name="Sasajima S."/>
            <person name="Kearney M.S."/>
            <person name="Suda W."/>
            <person name="Takeshita K."/>
            <person name="Sasaki T."/>
            <person name="Okamoto S."/>
            <person name="Skelly N.A."/>
            <person name="Okamura Y."/>
            <person name="Vlamakis H."/>
            <person name="Li Y."/>
            <person name="Tanoue T."/>
            <person name="Takei H."/>
            <person name="Nittono H."/>
            <person name="Narushima S."/>
            <person name="Irie J."/>
            <person name="Itoh H."/>
            <person name="Moriya K."/>
            <person name="Sugiura Y."/>
            <person name="Suematsu M."/>
            <person name="Moritoki N."/>
            <person name="Shibata S."/>
            <person name="Littman R.D."/>
            <person name="Fischbach A.M."/>
            <person name="Uwamino Y."/>
            <person name="Inoue T."/>
            <person name="Honda A."/>
            <person name="Hattori M."/>
            <person name="Murai T."/>
            <person name="Xavier J.R."/>
            <person name="Hirose N."/>
            <person name="Honda K."/>
        </authorList>
    </citation>
    <scope>NUCLEOTIDE SEQUENCE</scope>
    <source>
        <strain evidence="5">CE91-St55</strain>
    </source>
</reference>
<dbReference type="EMBL" id="BQNJ01000002">
    <property type="protein sequence ID" value="GKH03741.1"/>
    <property type="molecule type" value="Genomic_DNA"/>
</dbReference>
<dbReference type="InterPro" id="IPR013378">
    <property type="entry name" value="InlB-like_B-rpt"/>
</dbReference>
<dbReference type="Gene3D" id="2.60.40.4270">
    <property type="entry name" value="Listeria-Bacteroides repeat domain"/>
    <property type="match status" value="1"/>
</dbReference>
<feature type="signal peptide" evidence="3">
    <location>
        <begin position="1"/>
        <end position="35"/>
    </location>
</feature>
<evidence type="ECO:0000313" key="5">
    <source>
        <dbReference type="EMBL" id="GKH03741.1"/>
    </source>
</evidence>
<sequence length="972" mass="99494">MKRSNKRQYARICSMALSAVMLCVSIPMTAFTAHAESDSNHVHDESCYRKKLHCLHEHDDSCYEGDETATSSNMKKLVCDHEHGEGCYEAVLDCGYRQEENSSEGAEGDGNAGADKNGGLASVASPAAAARALTLTGVERLVADINTWAAGNGIVAEVDEYSGDVIVTGKTTTEASDKLELEIPENVTVEWRAVLTSSAEPVIGIVEESGTDSVFSVTDGEIISTSNKNHTGSSYNTIDNAAIYNAAANTSILVSGGSIRGGGGDRSTGIYNFGEGLVSIQGGRISGGTGTKNYGIFNSFSGITEVSEGIVSGGGGEESYGIQGSGEIRVSGGSISGGTGSGENVGIVFKNSTNSVISGGNISGGYGANTCGILNDSPNSLLVSGGTIDGGKGTSISVGIVNEENSSITVKGGSINADGKKKVCIMNEGGTVVVSGSKIVNTGGYAMIDNSSSSGIQIGGSAVIFGKDLDSTGGAIKTAGTQPVPGGTAAIITWAGDKTTYLKGSAADLDVSPAAVKAEWSTQNGQGGVFYDVSGINNGFITLPGVTVKAAPAIITETLPDGTIGVAYSQTLAADGSAGATWSLESGGSLPVGLSLDGSGKISGIPTKEGTSHFTVRASNDIGSDTKAMSITIAAGLSSIAVTTGPAKTTYTAGQSFDSSGMVVTAAYSDGSTRAVTGYTVTPSGALTEADSRVTVTYTEGGIAKTATLAITVKAAGTNHTIIYDANGGSVIPATGITDTDGRLGSLPTPVRGGSYQFDGWFTAASGGIKITTTIVFTENCTIYAHWTYIGGGSGSGGGSGGGGGSGSGHGFAGGNSSPKESLPKNYTGGTKNIDGVIVPSYVEKVVWVMTDDGRWRLRRADGSDYVNTWVAAYNPYADLSAGQQAFDWFMFDVDGYMVTGWYTDSQGGSYYLNPVSDNTKGRMMTGWVLIDGSYYYFNEEPDGTRGRLFRNTKAPDGRYVDENGVWDGKEK</sequence>
<evidence type="ECO:0000256" key="1">
    <source>
        <dbReference type="ARBA" id="ARBA00004196"/>
    </source>
</evidence>
<dbReference type="GO" id="GO:0005509">
    <property type="term" value="F:calcium ion binding"/>
    <property type="evidence" value="ECO:0007669"/>
    <property type="project" value="InterPro"/>
</dbReference>
<feature type="compositionally biased region" description="Gly residues" evidence="2">
    <location>
        <begin position="797"/>
        <end position="814"/>
    </location>
</feature>
<dbReference type="Gene3D" id="2.60.40.10">
    <property type="entry name" value="Immunoglobulins"/>
    <property type="match status" value="1"/>
</dbReference>
<feature type="region of interest" description="Disordered" evidence="2">
    <location>
        <begin position="797"/>
        <end position="826"/>
    </location>
</feature>
<dbReference type="Gene3D" id="2.10.270.10">
    <property type="entry name" value="Cholin Binding"/>
    <property type="match status" value="1"/>
</dbReference>
<dbReference type="AlphaFoldDB" id="A0AA37JRG0"/>
<comment type="caution">
    <text evidence="5">The sequence shown here is derived from an EMBL/GenBank/DDBJ whole genome shotgun (WGS) entry which is preliminary data.</text>
</comment>
<feature type="chain" id="PRO_5041327962" description="Ig-like domain-containing protein" evidence="3">
    <location>
        <begin position="36"/>
        <end position="972"/>
    </location>
</feature>
<dbReference type="SUPFAM" id="SSF69360">
    <property type="entry name" value="Cell wall binding repeat"/>
    <property type="match status" value="1"/>
</dbReference>
<protein>
    <recommendedName>
        <fullName evidence="4">Ig-like domain-containing protein</fullName>
    </recommendedName>
</protein>
<accession>A0AA37JRG0</accession>
<keyword evidence="3" id="KW-0732">Signal</keyword>
<evidence type="ECO:0000256" key="3">
    <source>
        <dbReference type="SAM" id="SignalP"/>
    </source>
</evidence>
<dbReference type="Pfam" id="PF07523">
    <property type="entry name" value="Big_3"/>
    <property type="match status" value="1"/>
</dbReference>
<dbReference type="InterPro" id="IPR042229">
    <property type="entry name" value="Listeria/Bacterioides_rpt_sf"/>
</dbReference>
<proteinExistence type="predicted"/>
<evidence type="ECO:0000256" key="2">
    <source>
        <dbReference type="SAM" id="MobiDB-lite"/>
    </source>
</evidence>
<name>A0AA37JRG0_9FIRM</name>
<dbReference type="GO" id="GO:0016020">
    <property type="term" value="C:membrane"/>
    <property type="evidence" value="ECO:0007669"/>
    <property type="project" value="InterPro"/>
</dbReference>
<dbReference type="GO" id="GO:0030313">
    <property type="term" value="C:cell envelope"/>
    <property type="evidence" value="ECO:0007669"/>
    <property type="project" value="UniProtKB-SubCell"/>
</dbReference>
<dbReference type="Proteomes" id="UP001055091">
    <property type="component" value="Unassembled WGS sequence"/>
</dbReference>
<comment type="subcellular location">
    <subcellularLocation>
        <location evidence="1">Cell envelope</location>
    </subcellularLocation>
</comment>
<dbReference type="SUPFAM" id="SSF49313">
    <property type="entry name" value="Cadherin-like"/>
    <property type="match status" value="1"/>
</dbReference>
<dbReference type="InterPro" id="IPR015919">
    <property type="entry name" value="Cadherin-like_sf"/>
</dbReference>
<dbReference type="Pfam" id="PF09479">
    <property type="entry name" value="Flg_new"/>
    <property type="match status" value="1"/>
</dbReference>
<gene>
    <name evidence="5" type="ORF">CE91St55_57220</name>
</gene>